<dbReference type="CDD" id="cd04907">
    <property type="entry name" value="ACT_ThrD-I_2"/>
    <property type="match status" value="1"/>
</dbReference>
<dbReference type="Gene3D" id="3.40.50.1100">
    <property type="match status" value="2"/>
</dbReference>
<keyword evidence="9 11" id="KW-0456">Lyase</keyword>
<evidence type="ECO:0000256" key="4">
    <source>
        <dbReference type="ARBA" id="ARBA00010869"/>
    </source>
</evidence>
<dbReference type="GO" id="GO:0006565">
    <property type="term" value="P:L-serine catabolic process"/>
    <property type="evidence" value="ECO:0007669"/>
    <property type="project" value="TreeGrafter"/>
</dbReference>
<dbReference type="Proteomes" id="UP001438707">
    <property type="component" value="Unassembled WGS sequence"/>
</dbReference>
<evidence type="ECO:0000256" key="1">
    <source>
        <dbReference type="ARBA" id="ARBA00001274"/>
    </source>
</evidence>
<dbReference type="InterPro" id="IPR050147">
    <property type="entry name" value="Ser/Thr_Dehydratase"/>
</dbReference>
<evidence type="ECO:0000256" key="6">
    <source>
        <dbReference type="ARBA" id="ARBA00022624"/>
    </source>
</evidence>
<dbReference type="PANTHER" id="PTHR48078">
    <property type="entry name" value="THREONINE DEHYDRATASE, MITOCHONDRIAL-RELATED"/>
    <property type="match status" value="1"/>
</dbReference>
<evidence type="ECO:0000256" key="11">
    <source>
        <dbReference type="RuleBase" id="RU362012"/>
    </source>
</evidence>
<accession>A0AAW1SDV3</accession>
<dbReference type="PROSITE" id="PS51672">
    <property type="entry name" value="ACT_LIKE"/>
    <property type="match status" value="2"/>
</dbReference>
<dbReference type="FunFam" id="3.40.50.1100:FF:000008">
    <property type="entry name" value="L-threonine dehydratase"/>
    <property type="match status" value="1"/>
</dbReference>
<dbReference type="GO" id="GO:0004794">
    <property type="term" value="F:threonine deaminase activity"/>
    <property type="evidence" value="ECO:0007669"/>
    <property type="project" value="UniProtKB-UniRule"/>
</dbReference>
<keyword evidence="14" id="KW-1185">Reference proteome</keyword>
<comment type="pathway">
    <text evidence="3 11">Amino-acid biosynthesis; L-isoleucine biosynthesis; 2-oxobutanoate from L-threonine: step 1/1.</text>
</comment>
<comment type="similarity">
    <text evidence="4 11">Belongs to the serine/threonine dehydratase family.</text>
</comment>
<dbReference type="EC" id="4.3.1.19" evidence="11"/>
<feature type="domain" description="ACT-like" evidence="12">
    <location>
        <begin position="387"/>
        <end position="461"/>
    </location>
</feature>
<dbReference type="PANTHER" id="PTHR48078:SF11">
    <property type="entry name" value="THREONINE DEHYDRATASE, MITOCHONDRIAL"/>
    <property type="match status" value="1"/>
</dbReference>
<keyword evidence="7" id="KW-0677">Repeat</keyword>
<dbReference type="GO" id="GO:0006567">
    <property type="term" value="P:L-threonine catabolic process"/>
    <property type="evidence" value="ECO:0007669"/>
    <property type="project" value="TreeGrafter"/>
</dbReference>
<evidence type="ECO:0000259" key="12">
    <source>
        <dbReference type="PROSITE" id="PS51672"/>
    </source>
</evidence>
<evidence type="ECO:0000313" key="14">
    <source>
        <dbReference type="Proteomes" id="UP001438707"/>
    </source>
</evidence>
<dbReference type="InterPro" id="IPR001926">
    <property type="entry name" value="TrpB-like_PALP"/>
</dbReference>
<dbReference type="Gene3D" id="3.40.1020.10">
    <property type="entry name" value="Biosynthetic Threonine Deaminase, Domain 3"/>
    <property type="match status" value="1"/>
</dbReference>
<dbReference type="InterPro" id="IPR001721">
    <property type="entry name" value="TD_ACT-like"/>
</dbReference>
<evidence type="ECO:0000256" key="10">
    <source>
        <dbReference type="ARBA" id="ARBA00023304"/>
    </source>
</evidence>
<keyword evidence="10 11" id="KW-0100">Branched-chain amino acid biosynthesis</keyword>
<dbReference type="NCBIfam" id="NF006674">
    <property type="entry name" value="PRK09224.1"/>
    <property type="match status" value="1"/>
</dbReference>
<dbReference type="InterPro" id="IPR045865">
    <property type="entry name" value="ACT-like_dom_sf"/>
</dbReference>
<organism evidence="13 14">
    <name type="scientific">Apatococcus lobatus</name>
    <dbReference type="NCBI Taxonomy" id="904363"/>
    <lineage>
        <taxon>Eukaryota</taxon>
        <taxon>Viridiplantae</taxon>
        <taxon>Chlorophyta</taxon>
        <taxon>core chlorophytes</taxon>
        <taxon>Trebouxiophyceae</taxon>
        <taxon>Chlorellales</taxon>
        <taxon>Chlorellaceae</taxon>
        <taxon>Apatococcus</taxon>
    </lineage>
</organism>
<gene>
    <name evidence="13" type="ORF">WJX74_002632</name>
</gene>
<evidence type="ECO:0000313" key="13">
    <source>
        <dbReference type="EMBL" id="KAK9844448.1"/>
    </source>
</evidence>
<dbReference type="InterPro" id="IPR036052">
    <property type="entry name" value="TrpB-like_PALP_sf"/>
</dbReference>
<name>A0AAW1SDV3_9CHLO</name>
<proteinExistence type="inferred from homology"/>
<dbReference type="SUPFAM" id="SSF55021">
    <property type="entry name" value="ACT-like"/>
    <property type="match status" value="2"/>
</dbReference>
<dbReference type="InterPro" id="IPR038110">
    <property type="entry name" value="TD_ACT-like_sf"/>
</dbReference>
<evidence type="ECO:0000256" key="5">
    <source>
        <dbReference type="ARBA" id="ARBA00022605"/>
    </source>
</evidence>
<keyword evidence="8 11" id="KW-0663">Pyridoxal phosphate</keyword>
<comment type="caution">
    <text evidence="13">The sequence shown here is derived from an EMBL/GenBank/DDBJ whole genome shotgun (WGS) entry which is preliminary data.</text>
</comment>
<dbReference type="EMBL" id="JALJOS010000001">
    <property type="protein sequence ID" value="KAK9844448.1"/>
    <property type="molecule type" value="Genomic_DNA"/>
</dbReference>
<dbReference type="InterPro" id="IPR005787">
    <property type="entry name" value="Thr_deHydtase_biosynth"/>
</dbReference>
<dbReference type="GO" id="GO:0003941">
    <property type="term" value="F:L-serine ammonia-lyase activity"/>
    <property type="evidence" value="ECO:0007669"/>
    <property type="project" value="TreeGrafter"/>
</dbReference>
<dbReference type="CDD" id="cd01562">
    <property type="entry name" value="Thr-dehyd"/>
    <property type="match status" value="1"/>
</dbReference>
<protein>
    <recommendedName>
        <fullName evidence="11">Threonine dehydratase</fullName>
        <ecNumber evidence="11">4.3.1.19</ecNumber>
    </recommendedName>
    <alternativeName>
        <fullName evidence="11">Threonine deaminase</fullName>
    </alternativeName>
</protein>
<keyword evidence="5 11" id="KW-0028">Amino-acid biosynthesis</keyword>
<evidence type="ECO:0000256" key="2">
    <source>
        <dbReference type="ARBA" id="ARBA00001933"/>
    </source>
</evidence>
<comment type="cofactor">
    <cofactor evidence="2 11">
        <name>pyridoxal 5'-phosphate</name>
        <dbReference type="ChEBI" id="CHEBI:597326"/>
    </cofactor>
</comment>
<dbReference type="GO" id="GO:0009097">
    <property type="term" value="P:isoleucine biosynthetic process"/>
    <property type="evidence" value="ECO:0007669"/>
    <property type="project" value="UniProtKB-UniRule"/>
</dbReference>
<reference evidence="13 14" key="1">
    <citation type="journal article" date="2024" name="Nat. Commun.">
        <title>Phylogenomics reveals the evolutionary origins of lichenization in chlorophyte algae.</title>
        <authorList>
            <person name="Puginier C."/>
            <person name="Libourel C."/>
            <person name="Otte J."/>
            <person name="Skaloud P."/>
            <person name="Haon M."/>
            <person name="Grisel S."/>
            <person name="Petersen M."/>
            <person name="Berrin J.G."/>
            <person name="Delaux P.M."/>
            <person name="Dal Grande F."/>
            <person name="Keller J."/>
        </authorList>
    </citation>
    <scope>NUCLEOTIDE SEQUENCE [LARGE SCALE GENOMIC DNA]</scope>
    <source>
        <strain evidence="13 14">SAG 2145</strain>
    </source>
</reference>
<sequence>MPIICAPEDFQLEPGAVSDVCPSQQSPLDVFRCSGCTRAECQGGAGCADMQWRWDSDGYLKKILTASVYDVAVNSNLEAAERLSEQLDNTILLKREDMQPVFSFKCRGAFNKMKNLSEEQRQKGVICSSAGNHAQGVALAASRLGCEALVCMPETTPEIKVKAVKRLGGTVELVGESYTETQAYAQERARQEGKVFVAPYDDPFTIAGQGTVGQEIMAQLTSSSQSNLHAIFVPVGGGGLIAGVAAYVKALRPDVRIIGVEPSGANCMAASLAKGERVTLSSVDAFADGVAVKTIGAETFRLCQQLVDGIVLVDNAAVSGAVQDVFEETRCILEPAGALAVAGARAYLKHHCLKGQTVVAITSGANINFHRLRLVSELADVGASKEAILAVTLSEAQGQFRELIDATVADTTMQITELKYRYSAGPKAHVLMSVAIKTPAELSALMSRLSTGGFSPLDLSAIQEAQVHLRHLVGGRARSFMGELPDERIMTVEFPERPGALRAFLLKTSPRWNISLFHYRKSGIQTSQVLLGIQVPAQDEPEFQKALELLPEGFTIGALKPEAQQAFSMFIT</sequence>
<dbReference type="NCBIfam" id="TIGR01124">
    <property type="entry name" value="ilvA_2Cterm"/>
    <property type="match status" value="1"/>
</dbReference>
<feature type="domain" description="ACT-like" evidence="12">
    <location>
        <begin position="488"/>
        <end position="563"/>
    </location>
</feature>
<dbReference type="Pfam" id="PF00291">
    <property type="entry name" value="PALP"/>
    <property type="match status" value="1"/>
</dbReference>
<evidence type="ECO:0000256" key="9">
    <source>
        <dbReference type="ARBA" id="ARBA00023239"/>
    </source>
</evidence>
<dbReference type="AlphaFoldDB" id="A0AAW1SDV3"/>
<comment type="catalytic activity">
    <reaction evidence="1 11">
        <text>L-threonine = 2-oxobutanoate + NH4(+)</text>
        <dbReference type="Rhea" id="RHEA:22108"/>
        <dbReference type="ChEBI" id="CHEBI:16763"/>
        <dbReference type="ChEBI" id="CHEBI:28938"/>
        <dbReference type="ChEBI" id="CHEBI:57926"/>
        <dbReference type="EC" id="4.3.1.19"/>
    </reaction>
</comment>
<dbReference type="SUPFAM" id="SSF53686">
    <property type="entry name" value="Tryptophan synthase beta subunit-like PLP-dependent enzymes"/>
    <property type="match status" value="1"/>
</dbReference>
<evidence type="ECO:0000256" key="3">
    <source>
        <dbReference type="ARBA" id="ARBA00004810"/>
    </source>
</evidence>
<dbReference type="Pfam" id="PF00585">
    <property type="entry name" value="Thr_dehydrat_C"/>
    <property type="match status" value="2"/>
</dbReference>
<evidence type="ECO:0000256" key="8">
    <source>
        <dbReference type="ARBA" id="ARBA00022898"/>
    </source>
</evidence>
<evidence type="ECO:0000256" key="7">
    <source>
        <dbReference type="ARBA" id="ARBA00022737"/>
    </source>
</evidence>
<keyword evidence="6 11" id="KW-0412">Isoleucine biosynthesis</keyword>